<dbReference type="InterPro" id="IPR012347">
    <property type="entry name" value="Ferritin-like"/>
</dbReference>
<dbReference type="Gene3D" id="1.20.1260.10">
    <property type="match status" value="1"/>
</dbReference>
<dbReference type="EMBL" id="JBHULU010000012">
    <property type="protein sequence ID" value="MFD2513837.1"/>
    <property type="molecule type" value="Genomic_DNA"/>
</dbReference>
<dbReference type="Proteomes" id="UP001597544">
    <property type="component" value="Unassembled WGS sequence"/>
</dbReference>
<name>A0ABW5ILD9_9BACT</name>
<dbReference type="PANTHER" id="PTHR38593:SF1">
    <property type="entry name" value="BLR2558 PROTEIN"/>
    <property type="match status" value="1"/>
</dbReference>
<evidence type="ECO:0000313" key="3">
    <source>
        <dbReference type="Proteomes" id="UP001597544"/>
    </source>
</evidence>
<dbReference type="PANTHER" id="PTHR38593">
    <property type="entry name" value="BLR2558 PROTEIN"/>
    <property type="match status" value="1"/>
</dbReference>
<dbReference type="Pfam" id="PF13628">
    <property type="entry name" value="DUF4142"/>
    <property type="match status" value="1"/>
</dbReference>
<sequence length="186" mass="21239">MKRYILFFAAGVAFFLTGCDSEDSVELAKEQSVQQFEAVGIENMENDALFAAEAASANMLLVQLSEAAINRGVSPEVKNFAQRSENTHRQMNNELQEVASQTNIVLPQTLGKADQETYNDLMEKEGISFDVEFIRIMREQHKDLLRRYDDMAENGNSMEIKQFASRQLPLLRQHEEATERLEEKID</sequence>
<comment type="caution">
    <text evidence="2">The sequence shown here is derived from an EMBL/GenBank/DDBJ whole genome shotgun (WGS) entry which is preliminary data.</text>
</comment>
<evidence type="ECO:0000259" key="1">
    <source>
        <dbReference type="Pfam" id="PF13628"/>
    </source>
</evidence>
<evidence type="ECO:0000313" key="2">
    <source>
        <dbReference type="EMBL" id="MFD2513837.1"/>
    </source>
</evidence>
<organism evidence="2 3">
    <name type="scientific">Pontibacter locisalis</name>
    <dbReference type="NCBI Taxonomy" id="1719035"/>
    <lineage>
        <taxon>Bacteria</taxon>
        <taxon>Pseudomonadati</taxon>
        <taxon>Bacteroidota</taxon>
        <taxon>Cytophagia</taxon>
        <taxon>Cytophagales</taxon>
        <taxon>Hymenobacteraceae</taxon>
        <taxon>Pontibacter</taxon>
    </lineage>
</organism>
<feature type="domain" description="DUF4142" evidence="1">
    <location>
        <begin position="46"/>
        <end position="181"/>
    </location>
</feature>
<dbReference type="PROSITE" id="PS51257">
    <property type="entry name" value="PROKAR_LIPOPROTEIN"/>
    <property type="match status" value="1"/>
</dbReference>
<reference evidence="3" key="1">
    <citation type="journal article" date="2019" name="Int. J. Syst. Evol. Microbiol.">
        <title>The Global Catalogue of Microorganisms (GCM) 10K type strain sequencing project: providing services to taxonomists for standard genome sequencing and annotation.</title>
        <authorList>
            <consortium name="The Broad Institute Genomics Platform"/>
            <consortium name="The Broad Institute Genome Sequencing Center for Infectious Disease"/>
            <person name="Wu L."/>
            <person name="Ma J."/>
        </authorList>
    </citation>
    <scope>NUCLEOTIDE SEQUENCE [LARGE SCALE GENOMIC DNA]</scope>
    <source>
        <strain evidence="3">KCTC 42498</strain>
    </source>
</reference>
<accession>A0ABW5ILD9</accession>
<dbReference type="RefSeq" id="WP_377505199.1">
    <property type="nucleotide sequence ID" value="NZ_JBHULU010000012.1"/>
</dbReference>
<protein>
    <submittedName>
        <fullName evidence="2">DUF4142 domain-containing protein</fullName>
    </submittedName>
</protein>
<proteinExistence type="predicted"/>
<keyword evidence="3" id="KW-1185">Reference proteome</keyword>
<dbReference type="InterPro" id="IPR025419">
    <property type="entry name" value="DUF4142"/>
</dbReference>
<gene>
    <name evidence="2" type="ORF">ACFSRY_08170</name>
</gene>